<accession>A0A2W7S218</accession>
<dbReference type="InterPro" id="IPR048502">
    <property type="entry name" value="NamZ_N"/>
</dbReference>
<feature type="domain" description="Peptidoglycan beta-N-acetylmuramidase NamZ N-terminal" evidence="2">
    <location>
        <begin position="68"/>
        <end position="282"/>
    </location>
</feature>
<evidence type="ECO:0000313" key="4">
    <source>
        <dbReference type="EMBL" id="PZX64810.1"/>
    </source>
</evidence>
<gene>
    <name evidence="4" type="ORF">LX80_01012</name>
</gene>
<protein>
    <submittedName>
        <fullName evidence="4">Uncharacterized protein YbbC (DUF1343 family)</fullName>
    </submittedName>
</protein>
<feature type="domain" description="Peptidoglycan beta-N-acetylmuramidase NamZ C-terminal" evidence="3">
    <location>
        <begin position="287"/>
        <end position="437"/>
    </location>
</feature>
<evidence type="ECO:0000256" key="1">
    <source>
        <dbReference type="SAM" id="Phobius"/>
    </source>
</evidence>
<keyword evidence="1" id="KW-0472">Membrane</keyword>
<dbReference type="AlphaFoldDB" id="A0A2W7S218"/>
<dbReference type="Gene3D" id="3.90.1150.140">
    <property type="match status" value="1"/>
</dbReference>
<dbReference type="InterPro" id="IPR008302">
    <property type="entry name" value="NamZ"/>
</dbReference>
<dbReference type="Pfam" id="PF20732">
    <property type="entry name" value="NamZ_C"/>
    <property type="match status" value="1"/>
</dbReference>
<comment type="caution">
    <text evidence="4">The sequence shown here is derived from an EMBL/GenBank/DDBJ whole genome shotgun (WGS) entry which is preliminary data.</text>
</comment>
<dbReference type="GO" id="GO:0033922">
    <property type="term" value="F:peptidoglycan beta-N-acetylmuramidase activity"/>
    <property type="evidence" value="ECO:0007669"/>
    <property type="project" value="InterPro"/>
</dbReference>
<dbReference type="EMBL" id="QKZV01000002">
    <property type="protein sequence ID" value="PZX64810.1"/>
    <property type="molecule type" value="Genomic_DNA"/>
</dbReference>
<sequence>MITKFYIYMRTFASGKHRFSFWTQGTKTMFIVVMTLLYIAGFSQPKNAILPGAYQTQTYFKWLKYKRVALFANHTATIEHKHLIDTLVNAGFHVVKAFGPEHGFRGTADDGKVINDTIDPITGIPIISLYGNKRKPTKEDLEDVDIILIDIQDVGTRFYTFISSVQEILESAFENNKSVILLDRPNPNGFYIDGPVLDTTYRSFVGMQPIPIVYGMTIGEYANMLIGEHWLSKQADRNFYEHYAQHEFSKYLPSFLIVRCKNYDHNSKYQLPIPPSPNLPDMASVYWYAGNCLFEGTVLSEGRGTPHPFCYIGHPSLPDTLFSFIPKPGPGAANPKLNGQTCFGWNLFAPEQEVLNSINNHLPIQYLLKAYQLFPDKTHFFMLPKNGDKKMSAFNRLAGTDELMKQIEAGLSEGSIRASWQPKLQAFKKIRKKYLLYKDFY</sequence>
<reference evidence="4 5" key="1">
    <citation type="submission" date="2018-06" db="EMBL/GenBank/DDBJ databases">
        <title>Genomic Encyclopedia of Archaeal and Bacterial Type Strains, Phase II (KMG-II): from individual species to whole genera.</title>
        <authorList>
            <person name="Goeker M."/>
        </authorList>
    </citation>
    <scope>NUCLEOTIDE SEQUENCE [LARGE SCALE GENOMIC DNA]</scope>
    <source>
        <strain evidence="4 5">DSM 23241</strain>
    </source>
</reference>
<evidence type="ECO:0000313" key="5">
    <source>
        <dbReference type="Proteomes" id="UP000249720"/>
    </source>
</evidence>
<dbReference type="PIRSF" id="PIRSF016719">
    <property type="entry name" value="UCP016719"/>
    <property type="match status" value="1"/>
</dbReference>
<dbReference type="Pfam" id="PF07075">
    <property type="entry name" value="NamZ_N"/>
    <property type="match status" value="1"/>
</dbReference>
<dbReference type="PANTHER" id="PTHR42915:SF1">
    <property type="entry name" value="PEPTIDOGLYCAN BETA-N-ACETYLMURAMIDASE NAMZ"/>
    <property type="match status" value="1"/>
</dbReference>
<dbReference type="PANTHER" id="PTHR42915">
    <property type="entry name" value="HYPOTHETICAL 460 KDA PROTEIN IN FEUA-SIGW INTERGENIC REGION [PRECURSOR]"/>
    <property type="match status" value="1"/>
</dbReference>
<dbReference type="Proteomes" id="UP000249720">
    <property type="component" value="Unassembled WGS sequence"/>
</dbReference>
<feature type="transmembrane region" description="Helical" evidence="1">
    <location>
        <begin position="21"/>
        <end position="41"/>
    </location>
</feature>
<evidence type="ECO:0000259" key="3">
    <source>
        <dbReference type="Pfam" id="PF20732"/>
    </source>
</evidence>
<keyword evidence="5" id="KW-1185">Reference proteome</keyword>
<dbReference type="InterPro" id="IPR048503">
    <property type="entry name" value="NamZ_C"/>
</dbReference>
<evidence type="ECO:0000259" key="2">
    <source>
        <dbReference type="Pfam" id="PF07075"/>
    </source>
</evidence>
<dbReference type="Gene3D" id="3.40.50.12170">
    <property type="entry name" value="Uncharacterised protein PF07075, DUF1343"/>
    <property type="match status" value="1"/>
</dbReference>
<keyword evidence="1" id="KW-0812">Transmembrane</keyword>
<organism evidence="4 5">
    <name type="scientific">Hydrotalea sandarakina</name>
    <dbReference type="NCBI Taxonomy" id="1004304"/>
    <lineage>
        <taxon>Bacteria</taxon>
        <taxon>Pseudomonadati</taxon>
        <taxon>Bacteroidota</taxon>
        <taxon>Chitinophagia</taxon>
        <taxon>Chitinophagales</taxon>
        <taxon>Chitinophagaceae</taxon>
        <taxon>Hydrotalea</taxon>
    </lineage>
</organism>
<proteinExistence type="predicted"/>
<keyword evidence="1" id="KW-1133">Transmembrane helix</keyword>
<name>A0A2W7S218_9BACT</name>